<feature type="transmembrane region" description="Helical" evidence="7">
    <location>
        <begin position="312"/>
        <end position="332"/>
    </location>
</feature>
<dbReference type="Proteomes" id="UP000039324">
    <property type="component" value="Unassembled WGS sequence"/>
</dbReference>
<sequence>MRQEEVRNVTLDEVDGQDRVGSPPGSPAKRDDNAVDGVSSMTLKLYIILSLVQLHEGIVITMMFPIFLFQVREFFPTEEAVAGARGEASEGTYVGILASSFFLASFVSSWAWGYLGDRLGRRPVLLLGLALSACSVAMFGIARSFYSAVFWRFLTGFLSGNLGILKTYLGEVTTRENQAWAYSMLSLVYCAASSFAPSLGGLLGGRMTSMPYAFLPAVTSAAIAFAITVIAYFWLPETASFRRRRQAAKAAPVEVASSSSSSTAKFWKHPNVLKTTGLYGALCFVNICYIELLPIFFGATGVIGGLDFSSTVIGICFSVQGAGLFLFQLVCYPRLARAYGAVTLMKIGTGFAIILVGMPVLASFIPAGLARFAFLIPVMVIVMAPQSMSFTSSILMVNNASSDEIRGQVNGLGQTLGSGARAVGPVFIGVVWTFMADQGQSYLAFVFLCAAATVLFLMSLSLDQSLSYPLNSKEGEFDVPLNVIAH</sequence>
<dbReference type="InterPro" id="IPR020846">
    <property type="entry name" value="MFS_dom"/>
</dbReference>
<accession>A0A0G4IWT0</accession>
<dbReference type="OrthoDB" id="10262656at2759"/>
<dbReference type="Proteomes" id="UP000290189">
    <property type="component" value="Unassembled WGS sequence"/>
</dbReference>
<evidence type="ECO:0000256" key="7">
    <source>
        <dbReference type="SAM" id="Phobius"/>
    </source>
</evidence>
<name>A0A0G4IWT0_PLABS</name>
<feature type="domain" description="Major facilitator superfamily (MFS) profile" evidence="8">
    <location>
        <begin position="45"/>
        <end position="467"/>
    </location>
</feature>
<evidence type="ECO:0000259" key="8">
    <source>
        <dbReference type="PROSITE" id="PS50850"/>
    </source>
</evidence>
<dbReference type="Gene3D" id="1.20.1250.20">
    <property type="entry name" value="MFS general substrate transporter like domains"/>
    <property type="match status" value="1"/>
</dbReference>
<evidence type="ECO:0000313" key="9">
    <source>
        <dbReference type="EMBL" id="CEO99760.1"/>
    </source>
</evidence>
<feature type="transmembrane region" description="Helical" evidence="7">
    <location>
        <begin position="372"/>
        <end position="397"/>
    </location>
</feature>
<evidence type="ECO:0000256" key="1">
    <source>
        <dbReference type="ARBA" id="ARBA00004141"/>
    </source>
</evidence>
<feature type="transmembrane region" description="Helical" evidence="7">
    <location>
        <begin position="91"/>
        <end position="112"/>
    </location>
</feature>
<keyword evidence="4 7" id="KW-1133">Transmembrane helix</keyword>
<comment type="subcellular location">
    <subcellularLocation>
        <location evidence="1">Membrane</location>
        <topology evidence="1">Multi-pass membrane protein</topology>
    </subcellularLocation>
</comment>
<feature type="transmembrane region" description="Helical" evidence="7">
    <location>
        <begin position="180"/>
        <end position="200"/>
    </location>
</feature>
<dbReference type="Pfam" id="PF07690">
    <property type="entry name" value="MFS_1"/>
    <property type="match status" value="1"/>
</dbReference>
<feature type="transmembrane region" description="Helical" evidence="7">
    <location>
        <begin position="148"/>
        <end position="168"/>
    </location>
</feature>
<dbReference type="GO" id="GO:0022857">
    <property type="term" value="F:transmembrane transporter activity"/>
    <property type="evidence" value="ECO:0007669"/>
    <property type="project" value="InterPro"/>
</dbReference>
<feature type="transmembrane region" description="Helical" evidence="7">
    <location>
        <begin position="278"/>
        <end position="306"/>
    </location>
</feature>
<evidence type="ECO:0000256" key="4">
    <source>
        <dbReference type="ARBA" id="ARBA00022989"/>
    </source>
</evidence>
<evidence type="ECO:0000256" key="3">
    <source>
        <dbReference type="ARBA" id="ARBA00022692"/>
    </source>
</evidence>
<keyword evidence="5 7" id="KW-0472">Membrane</keyword>
<evidence type="ECO:0000256" key="5">
    <source>
        <dbReference type="ARBA" id="ARBA00023136"/>
    </source>
</evidence>
<reference evidence="9 11" key="1">
    <citation type="submission" date="2015-02" db="EMBL/GenBank/DDBJ databases">
        <authorList>
            <person name="Chooi Y.-H."/>
        </authorList>
    </citation>
    <scope>NUCLEOTIDE SEQUENCE [LARGE SCALE GENOMIC DNA]</scope>
    <source>
        <strain evidence="9">E3</strain>
    </source>
</reference>
<dbReference type="EMBL" id="OVEO01000007">
    <property type="protein sequence ID" value="SPQ97078.1"/>
    <property type="molecule type" value="Genomic_DNA"/>
</dbReference>
<proteinExistence type="predicted"/>
<keyword evidence="3 7" id="KW-0812">Transmembrane</keyword>
<feature type="transmembrane region" description="Helical" evidence="7">
    <location>
        <begin position="344"/>
        <end position="366"/>
    </location>
</feature>
<evidence type="ECO:0000313" key="12">
    <source>
        <dbReference type="Proteomes" id="UP000290189"/>
    </source>
</evidence>
<feature type="transmembrane region" description="Helical" evidence="7">
    <location>
        <begin position="124"/>
        <end position="142"/>
    </location>
</feature>
<protein>
    <recommendedName>
        <fullName evidence="8">Major facilitator superfamily (MFS) profile domain-containing protein</fullName>
    </recommendedName>
</protein>
<evidence type="ECO:0000313" key="10">
    <source>
        <dbReference type="EMBL" id="SPQ97078.1"/>
    </source>
</evidence>
<feature type="transmembrane region" description="Helical" evidence="7">
    <location>
        <begin position="418"/>
        <end position="436"/>
    </location>
</feature>
<dbReference type="PANTHER" id="PTHR23504:SF15">
    <property type="entry name" value="MAJOR FACILITATOR SUPERFAMILY (MFS) PROFILE DOMAIN-CONTAINING PROTEIN"/>
    <property type="match status" value="1"/>
</dbReference>
<evidence type="ECO:0000313" key="11">
    <source>
        <dbReference type="Proteomes" id="UP000039324"/>
    </source>
</evidence>
<evidence type="ECO:0000256" key="2">
    <source>
        <dbReference type="ARBA" id="ARBA00022448"/>
    </source>
</evidence>
<feature type="transmembrane region" description="Helical" evidence="7">
    <location>
        <begin position="442"/>
        <end position="462"/>
    </location>
</feature>
<geneLocation type="mitochondrion" evidence="10"/>
<gene>
    <name evidence="9" type="ORF">PBRA_007494</name>
    <name evidence="10" type="ORF">PLBR_LOCUS4293</name>
</gene>
<feature type="region of interest" description="Disordered" evidence="6">
    <location>
        <begin position="1"/>
        <end position="34"/>
    </location>
</feature>
<dbReference type="PROSITE" id="PS50850">
    <property type="entry name" value="MFS"/>
    <property type="match status" value="1"/>
</dbReference>
<feature type="transmembrane region" description="Helical" evidence="7">
    <location>
        <begin position="212"/>
        <end position="235"/>
    </location>
</feature>
<dbReference type="AlphaFoldDB" id="A0A0G4IWT0"/>
<keyword evidence="10" id="KW-0496">Mitochondrion</keyword>
<dbReference type="PANTHER" id="PTHR23504">
    <property type="entry name" value="MAJOR FACILITATOR SUPERFAMILY DOMAIN-CONTAINING PROTEIN 10"/>
    <property type="match status" value="1"/>
</dbReference>
<keyword evidence="11" id="KW-1185">Reference proteome</keyword>
<dbReference type="InterPro" id="IPR036259">
    <property type="entry name" value="MFS_trans_sf"/>
</dbReference>
<keyword evidence="2" id="KW-0813">Transport</keyword>
<dbReference type="SUPFAM" id="SSF103473">
    <property type="entry name" value="MFS general substrate transporter"/>
    <property type="match status" value="1"/>
</dbReference>
<dbReference type="GO" id="GO:0016020">
    <property type="term" value="C:membrane"/>
    <property type="evidence" value="ECO:0007669"/>
    <property type="project" value="UniProtKB-SubCell"/>
</dbReference>
<evidence type="ECO:0000256" key="6">
    <source>
        <dbReference type="SAM" id="MobiDB-lite"/>
    </source>
</evidence>
<dbReference type="InterPro" id="IPR011701">
    <property type="entry name" value="MFS"/>
</dbReference>
<feature type="transmembrane region" description="Helical" evidence="7">
    <location>
        <begin position="45"/>
        <end position="71"/>
    </location>
</feature>
<dbReference type="OMA" id="HPVAYFM"/>
<reference evidence="10 12" key="2">
    <citation type="submission" date="2018-03" db="EMBL/GenBank/DDBJ databases">
        <authorList>
            <person name="Fogelqvist J."/>
        </authorList>
    </citation>
    <scope>NUCLEOTIDE SEQUENCE [LARGE SCALE GENOMIC DNA]</scope>
</reference>
<dbReference type="EMBL" id="CDSF01000093">
    <property type="protein sequence ID" value="CEO99760.1"/>
    <property type="molecule type" value="Genomic_DNA"/>
</dbReference>
<organism evidence="9 11">
    <name type="scientific">Plasmodiophora brassicae</name>
    <name type="common">Clubroot disease agent</name>
    <dbReference type="NCBI Taxonomy" id="37360"/>
    <lineage>
        <taxon>Eukaryota</taxon>
        <taxon>Sar</taxon>
        <taxon>Rhizaria</taxon>
        <taxon>Endomyxa</taxon>
        <taxon>Phytomyxea</taxon>
        <taxon>Plasmodiophorida</taxon>
        <taxon>Plasmodiophoridae</taxon>
        <taxon>Plasmodiophora</taxon>
    </lineage>
</organism>